<dbReference type="Proteomes" id="UP000092596">
    <property type="component" value="Chromosome"/>
</dbReference>
<sequence length="50" mass="5547">MQENLSFVLSRPRRALRDSIAMLELGRARFKESASPLCAAAVRKTTAVNN</sequence>
<organism evidence="1 2">
    <name type="scientific">Dermabacter vaginalis</name>
    <dbReference type="NCBI Taxonomy" id="1630135"/>
    <lineage>
        <taxon>Bacteria</taxon>
        <taxon>Bacillati</taxon>
        <taxon>Actinomycetota</taxon>
        <taxon>Actinomycetes</taxon>
        <taxon>Micrococcales</taxon>
        <taxon>Dermabacteraceae</taxon>
        <taxon>Dermabacter</taxon>
    </lineage>
</organism>
<reference evidence="1 2" key="1">
    <citation type="submission" date="2015-06" db="EMBL/GenBank/DDBJ databases">
        <title>Investigation of pathophysiology for high-risk pregnancy and development of treatment modality based on it.</title>
        <authorList>
            <person name="Kim B.-C."/>
            <person name="Lim S."/>
        </authorList>
    </citation>
    <scope>NUCLEOTIDE SEQUENCE [LARGE SCALE GENOMIC DNA]</scope>
    <source>
        <strain evidence="1 2">AD1-86</strain>
    </source>
</reference>
<dbReference type="STRING" id="1630135.DAD186_00860"/>
<evidence type="ECO:0000313" key="2">
    <source>
        <dbReference type="Proteomes" id="UP000092596"/>
    </source>
</evidence>
<dbReference type="KEGG" id="dva:DAD186_00860"/>
<gene>
    <name evidence="1" type="ORF">DAD186_00860</name>
</gene>
<dbReference type="EMBL" id="CP012117">
    <property type="protein sequence ID" value="ANP26645.1"/>
    <property type="molecule type" value="Genomic_DNA"/>
</dbReference>
<proteinExistence type="predicted"/>
<accession>A0A1B0ZFC8</accession>
<evidence type="ECO:0000313" key="1">
    <source>
        <dbReference type="EMBL" id="ANP26645.1"/>
    </source>
</evidence>
<name>A0A1B0ZFC8_9MICO</name>
<dbReference type="AlphaFoldDB" id="A0A1B0ZFC8"/>
<protein>
    <submittedName>
        <fullName evidence="1">Uncharacterized protein</fullName>
    </submittedName>
</protein>